<dbReference type="InterPro" id="IPR036389">
    <property type="entry name" value="RNase_III_sf"/>
</dbReference>
<keyword evidence="2" id="KW-0547">Nucleotide-binding</keyword>
<evidence type="ECO:0000259" key="8">
    <source>
        <dbReference type="PROSITE" id="PS51194"/>
    </source>
</evidence>
<evidence type="ECO:0000259" key="7">
    <source>
        <dbReference type="PROSITE" id="PS51192"/>
    </source>
</evidence>
<organism evidence="9 10">
    <name type="scientific">Clathrus columnatus</name>
    <dbReference type="NCBI Taxonomy" id="1419009"/>
    <lineage>
        <taxon>Eukaryota</taxon>
        <taxon>Fungi</taxon>
        <taxon>Dikarya</taxon>
        <taxon>Basidiomycota</taxon>
        <taxon>Agaricomycotina</taxon>
        <taxon>Agaricomycetes</taxon>
        <taxon>Phallomycetidae</taxon>
        <taxon>Phallales</taxon>
        <taxon>Clathraceae</taxon>
        <taxon>Clathrus</taxon>
    </lineage>
</organism>
<sequence length="1439" mass="163378">MSNTILIPRKYQEEIFEQAQNENIIAALDTGSGKTLISVRLIQWMASRYTGERKKIYAFIVPRVPLVEQQTAFLSSQLPLTVRGYYGAIVDSWQHDPVKWAQEFRECDVMVMTAQIFLDAILHAHWSMTDVALLIFDEAHHARKNNPYNQILKEFYHTLSPHLRPKVFGMTASPIWNINNPLKSLHDLESNMLSKVVGVRENTDELLENSPRPNEIIVKYSTNASYISYSRSLWQQLADNGLNNNKTLVKDNIETRYFVTLYELGPFAADVYLASYIDTILPSHTGKHSQNYLMGPEYFFIPLVNGDSFSNKGLPASVEAMTAMRTLLNEFDAQGFRQDSFTVPNDWLSPKLRVLVNELCARRHNSFQGMVFVEQRQIATTLAWMLPRIADLKSWISPGAIVGHGAGRLGSTQGMVDKKQKQTIASFRNGMYNLLISTSVGEEGLDFQACDLVVRFNEVQHLVGYLQSRGRARRFKSTYLVMIPLEGSSKYEDLKGAEPDIRKLYQQRHISKRVLEEGEEEEEDPVDVAIREQFIIPSTGAVLTFGSAISLLNHLCALIPRDSFTKAIQPVYEGDFQVTVTLPSALPIPRDKLRFEGGIRNTKREAKAAAAFVACKALYDPLEVFDAFLLPVRKTSGYEVKDAYERLIPSVDHVDELLDILVYDPWVPWNIEDSQTTFTAWIHPFIFPGYEHAHMGLMTAGPLTTPLPEVPLDNGPLHFTTSKCVVLPHDMWQSLHDFTTLGIKWCNTSKAFDQLTCLLILLDPFGNPDLEQMRNVLDKPVIKDAGINHGDEGHLLLQTRHDRRPLLLHKLREDLTPLSQPLLEDSSDIRGRFSTYLEYFESIMSNRRYPISIPVEGPLLRVERFNRHFTSEYAHPSSKSKSMIIGDEQSPKRLIWIPAAMCEIFALSRLQVESFYVFPQIIRRITDVFRARKAVEELRLPFIDEDLVVEALTLPSTNISFSNQRLETLGDSVLKLCVVTHIFNRFPFRHEGQLDCLRQNSVSNRALIAWANVIGLGRFLSSEPSSVRKWRPTIKGGKVQDGNWYVERKFGRRGLQDCMESLLGASFLSGGLETSIQTGDTLKLCFGGNDSWNVRYPERPPDPVPLLYHALQNELGYQFKCGTLLCEAFTHPSAAANIPSYQRLEFLGDALLDLVVLEYLYHKFPEATSGQLTWAKSRAVWAPALTTIAIRRLSLQKYLMRNNHALEQAMNKAISEHGDMDYFHVVVEGWRYNPPKALSDVMESLCGAMFVDSHYDYERVKPVILKIMDPLLQVLRPKLPRDPTSELYIYMARKGCQNARFEKFNSLGVENKLNDSIRFKVHGIVIGEPFHGGSRGLDKAKPLLAFNILKVLETESSVEGICDCHLTKDKLHVTDLSVDRNELDDETEEGFAILAAIELQDVAELPDSQVHIDRDGDEGENEDEDEEAQVEALLDVMEL</sequence>
<dbReference type="GO" id="GO:0005524">
    <property type="term" value="F:ATP binding"/>
    <property type="evidence" value="ECO:0007669"/>
    <property type="project" value="UniProtKB-KW"/>
</dbReference>
<dbReference type="Pfam" id="PF00636">
    <property type="entry name" value="Ribonuclease_3"/>
    <property type="match status" value="2"/>
</dbReference>
<protein>
    <recommendedName>
        <fullName evidence="11">Dicer-like protein 1</fullName>
    </recommendedName>
</protein>
<feature type="domain" description="Helicase ATP-binding" evidence="7">
    <location>
        <begin position="15"/>
        <end position="192"/>
    </location>
</feature>
<reference evidence="9" key="1">
    <citation type="submission" date="2021-10" db="EMBL/GenBank/DDBJ databases">
        <title>De novo Genome Assembly of Clathrus columnatus (Basidiomycota, Fungi) Using Illumina and Nanopore Sequence Data.</title>
        <authorList>
            <person name="Ogiso-Tanaka E."/>
            <person name="Itagaki H."/>
            <person name="Hosoya T."/>
            <person name="Hosaka K."/>
        </authorList>
    </citation>
    <scope>NUCLEOTIDE SEQUENCE</scope>
    <source>
        <strain evidence="9">MO-923</strain>
    </source>
</reference>
<dbReference type="InterPro" id="IPR027417">
    <property type="entry name" value="P-loop_NTPase"/>
</dbReference>
<dbReference type="PROSITE" id="PS51194">
    <property type="entry name" value="HELICASE_CTER"/>
    <property type="match status" value="1"/>
</dbReference>
<gene>
    <name evidence="9" type="ORF">Clacol_006450</name>
</gene>
<dbReference type="Gene3D" id="3.40.50.300">
    <property type="entry name" value="P-loop containing nucleotide triphosphate hydrolases"/>
    <property type="match status" value="2"/>
</dbReference>
<evidence type="ECO:0000256" key="4">
    <source>
        <dbReference type="ARBA" id="ARBA00022806"/>
    </source>
</evidence>
<evidence type="ECO:0000256" key="2">
    <source>
        <dbReference type="ARBA" id="ARBA00022741"/>
    </source>
</evidence>
<feature type="domain" description="RNase III" evidence="6">
    <location>
        <begin position="931"/>
        <end position="1071"/>
    </location>
</feature>
<dbReference type="SUPFAM" id="SSF69065">
    <property type="entry name" value="RNase III domain-like"/>
    <property type="match status" value="2"/>
</dbReference>
<dbReference type="InterPro" id="IPR000999">
    <property type="entry name" value="RNase_III_dom"/>
</dbReference>
<dbReference type="GO" id="GO:0030422">
    <property type="term" value="P:siRNA processing"/>
    <property type="evidence" value="ECO:0007669"/>
    <property type="project" value="TreeGrafter"/>
</dbReference>
<dbReference type="SMART" id="SM00535">
    <property type="entry name" value="RIBOc"/>
    <property type="match status" value="2"/>
</dbReference>
<dbReference type="GO" id="GO:0004525">
    <property type="term" value="F:ribonuclease III activity"/>
    <property type="evidence" value="ECO:0007669"/>
    <property type="project" value="InterPro"/>
</dbReference>
<evidence type="ECO:0008006" key="11">
    <source>
        <dbReference type="Google" id="ProtNLM"/>
    </source>
</evidence>
<dbReference type="SUPFAM" id="SSF52540">
    <property type="entry name" value="P-loop containing nucleoside triphosphate hydrolases"/>
    <property type="match status" value="1"/>
</dbReference>
<keyword evidence="10" id="KW-1185">Reference proteome</keyword>
<evidence type="ECO:0000259" key="6">
    <source>
        <dbReference type="PROSITE" id="PS50142"/>
    </source>
</evidence>
<dbReference type="InterPro" id="IPR011545">
    <property type="entry name" value="DEAD/DEAH_box_helicase_dom"/>
</dbReference>
<evidence type="ECO:0000313" key="9">
    <source>
        <dbReference type="EMBL" id="GJJ12209.1"/>
    </source>
</evidence>
<dbReference type="InterPro" id="IPR038248">
    <property type="entry name" value="Dicer_dimer_sf"/>
</dbReference>
<dbReference type="Pfam" id="PF03368">
    <property type="entry name" value="Dicer_dimer"/>
    <property type="match status" value="1"/>
</dbReference>
<evidence type="ECO:0000256" key="1">
    <source>
        <dbReference type="ARBA" id="ARBA00022737"/>
    </source>
</evidence>
<dbReference type="GO" id="GO:0005737">
    <property type="term" value="C:cytoplasm"/>
    <property type="evidence" value="ECO:0007669"/>
    <property type="project" value="TreeGrafter"/>
</dbReference>
<feature type="domain" description="Helicase C-terminal" evidence="8">
    <location>
        <begin position="347"/>
        <end position="521"/>
    </location>
</feature>
<proteinExistence type="predicted"/>
<keyword evidence="5" id="KW-0067">ATP-binding</keyword>
<dbReference type="Gene3D" id="3.30.160.380">
    <property type="entry name" value="Dicer dimerisation domain"/>
    <property type="match status" value="1"/>
</dbReference>
<dbReference type="Pfam" id="PF00271">
    <property type="entry name" value="Helicase_C"/>
    <property type="match status" value="1"/>
</dbReference>
<keyword evidence="1" id="KW-0677">Repeat</keyword>
<dbReference type="PROSITE" id="PS51192">
    <property type="entry name" value="HELICASE_ATP_BIND_1"/>
    <property type="match status" value="1"/>
</dbReference>
<dbReference type="GO" id="GO:0005634">
    <property type="term" value="C:nucleus"/>
    <property type="evidence" value="ECO:0007669"/>
    <property type="project" value="TreeGrafter"/>
</dbReference>
<feature type="domain" description="RNase III" evidence="6">
    <location>
        <begin position="1108"/>
        <end position="1254"/>
    </location>
</feature>
<dbReference type="SMART" id="SM00487">
    <property type="entry name" value="DEXDc"/>
    <property type="match status" value="1"/>
</dbReference>
<dbReference type="CDD" id="cd18034">
    <property type="entry name" value="DEXHc_dicer"/>
    <property type="match status" value="1"/>
</dbReference>
<dbReference type="PROSITE" id="PS00517">
    <property type="entry name" value="RNASE_3_1"/>
    <property type="match status" value="1"/>
</dbReference>
<dbReference type="InterPro" id="IPR014001">
    <property type="entry name" value="Helicase_ATP-bd"/>
</dbReference>
<dbReference type="InterPro" id="IPR001650">
    <property type="entry name" value="Helicase_C-like"/>
</dbReference>
<dbReference type="InterPro" id="IPR005034">
    <property type="entry name" value="Dicer_dimerisation"/>
</dbReference>
<accession>A0AAV5AC44</accession>
<dbReference type="GO" id="GO:0003723">
    <property type="term" value="F:RNA binding"/>
    <property type="evidence" value="ECO:0007669"/>
    <property type="project" value="TreeGrafter"/>
</dbReference>
<keyword evidence="3" id="KW-0378">Hydrolase</keyword>
<dbReference type="Proteomes" id="UP001050691">
    <property type="component" value="Unassembled WGS sequence"/>
</dbReference>
<dbReference type="PROSITE" id="PS50142">
    <property type="entry name" value="RNASE_3_2"/>
    <property type="match status" value="2"/>
</dbReference>
<dbReference type="CDD" id="cd00593">
    <property type="entry name" value="RIBOc"/>
    <property type="match status" value="2"/>
</dbReference>
<evidence type="ECO:0000313" key="10">
    <source>
        <dbReference type="Proteomes" id="UP001050691"/>
    </source>
</evidence>
<dbReference type="SMART" id="SM00490">
    <property type="entry name" value="HELICc"/>
    <property type="match status" value="1"/>
</dbReference>
<comment type="caution">
    <text evidence="9">The sequence shown here is derived from an EMBL/GenBank/DDBJ whole genome shotgun (WGS) entry which is preliminary data.</text>
</comment>
<name>A0AAV5AC44_9AGAM</name>
<keyword evidence="4" id="KW-0347">Helicase</keyword>
<dbReference type="Gene3D" id="1.10.1520.10">
    <property type="entry name" value="Ribonuclease III domain"/>
    <property type="match status" value="2"/>
</dbReference>
<dbReference type="PANTHER" id="PTHR14950:SF37">
    <property type="entry name" value="ENDORIBONUCLEASE DICER"/>
    <property type="match status" value="1"/>
</dbReference>
<evidence type="ECO:0000256" key="5">
    <source>
        <dbReference type="ARBA" id="ARBA00022840"/>
    </source>
</evidence>
<dbReference type="Pfam" id="PF00270">
    <property type="entry name" value="DEAD"/>
    <property type="match status" value="1"/>
</dbReference>
<dbReference type="GO" id="GO:0004386">
    <property type="term" value="F:helicase activity"/>
    <property type="evidence" value="ECO:0007669"/>
    <property type="project" value="UniProtKB-KW"/>
</dbReference>
<dbReference type="PANTHER" id="PTHR14950">
    <property type="entry name" value="DICER-RELATED"/>
    <property type="match status" value="1"/>
</dbReference>
<dbReference type="EMBL" id="BPWL01000007">
    <property type="protein sequence ID" value="GJJ12209.1"/>
    <property type="molecule type" value="Genomic_DNA"/>
</dbReference>
<evidence type="ECO:0000256" key="3">
    <source>
        <dbReference type="ARBA" id="ARBA00022801"/>
    </source>
</evidence>